<dbReference type="SUPFAM" id="SSF52794">
    <property type="entry name" value="PTS system IIB component-like"/>
    <property type="match status" value="1"/>
</dbReference>
<sequence length="99" mass="10742">MNTYRILVACGSGIATSTVIANRVKNLCTDHGYSVKVEQRKITEVEGLAPDYDLIVSSTRVPDTVVTPSVFAINYLTGMNAEATDQEVLKLIEELDAGH</sequence>
<dbReference type="Pfam" id="PF02302">
    <property type="entry name" value="PTS_IIB"/>
    <property type="match status" value="1"/>
</dbReference>
<dbReference type="InterPro" id="IPR003501">
    <property type="entry name" value="PTS_EIIB_2/3"/>
</dbReference>
<evidence type="ECO:0000313" key="3">
    <source>
        <dbReference type="EMBL" id="HIX67587.1"/>
    </source>
</evidence>
<dbReference type="PROSITE" id="PS51099">
    <property type="entry name" value="PTS_EIIB_TYPE_2"/>
    <property type="match status" value="1"/>
</dbReference>
<keyword evidence="3" id="KW-0762">Sugar transport</keyword>
<comment type="caution">
    <text evidence="3">The sequence shown here is derived from an EMBL/GenBank/DDBJ whole genome shotgun (WGS) entry which is preliminary data.</text>
</comment>
<name>A0A9D2B9T5_9FIRM</name>
<keyword evidence="3" id="KW-0813">Transport</keyword>
<dbReference type="AlphaFoldDB" id="A0A9D2B9T5"/>
<dbReference type="GO" id="GO:0008982">
    <property type="term" value="F:protein-N(PI)-phosphohistidine-sugar phosphotransferase activity"/>
    <property type="evidence" value="ECO:0007669"/>
    <property type="project" value="InterPro"/>
</dbReference>
<dbReference type="InterPro" id="IPR036095">
    <property type="entry name" value="PTS_EIIB-like_sf"/>
</dbReference>
<gene>
    <name evidence="3" type="ORF">H9735_05595</name>
</gene>
<reference evidence="3" key="1">
    <citation type="journal article" date="2021" name="PeerJ">
        <title>Extensive microbial diversity within the chicken gut microbiome revealed by metagenomics and culture.</title>
        <authorList>
            <person name="Gilroy R."/>
            <person name="Ravi A."/>
            <person name="Getino M."/>
            <person name="Pursley I."/>
            <person name="Horton D.L."/>
            <person name="Alikhan N.F."/>
            <person name="Baker D."/>
            <person name="Gharbi K."/>
            <person name="Hall N."/>
            <person name="Watson M."/>
            <person name="Adriaenssens E.M."/>
            <person name="Foster-Nyarko E."/>
            <person name="Jarju S."/>
            <person name="Secka A."/>
            <person name="Antonio M."/>
            <person name="Oren A."/>
            <person name="Chaudhuri R.R."/>
            <person name="La Ragione R."/>
            <person name="Hildebrand F."/>
            <person name="Pallen M.J."/>
        </authorList>
    </citation>
    <scope>NUCLEOTIDE SEQUENCE</scope>
    <source>
        <strain evidence="3">CHK191-13928</strain>
    </source>
</reference>
<dbReference type="GO" id="GO:0009401">
    <property type="term" value="P:phosphoenolpyruvate-dependent sugar phosphotransferase system"/>
    <property type="evidence" value="ECO:0007669"/>
    <property type="project" value="InterPro"/>
</dbReference>
<dbReference type="Gene3D" id="3.40.50.2300">
    <property type="match status" value="1"/>
</dbReference>
<protein>
    <submittedName>
        <fullName evidence="3">PTS sugar transporter subunit IIB</fullName>
    </submittedName>
</protein>
<reference evidence="3" key="2">
    <citation type="submission" date="2021-04" db="EMBL/GenBank/DDBJ databases">
        <authorList>
            <person name="Gilroy R."/>
        </authorList>
    </citation>
    <scope>NUCLEOTIDE SEQUENCE</scope>
    <source>
        <strain evidence="3">CHK191-13928</strain>
    </source>
</reference>
<dbReference type="CDD" id="cd05566">
    <property type="entry name" value="PTS_IIB_galactitol"/>
    <property type="match status" value="1"/>
</dbReference>
<organism evidence="3 4">
    <name type="scientific">Candidatus Anaerostipes excrementavium</name>
    <dbReference type="NCBI Taxonomy" id="2838463"/>
    <lineage>
        <taxon>Bacteria</taxon>
        <taxon>Bacillati</taxon>
        <taxon>Bacillota</taxon>
        <taxon>Clostridia</taxon>
        <taxon>Lachnospirales</taxon>
        <taxon>Lachnospiraceae</taxon>
        <taxon>Anaerostipes</taxon>
    </lineage>
</organism>
<dbReference type="InterPro" id="IPR013011">
    <property type="entry name" value="PTS_EIIB_2"/>
</dbReference>
<accession>A0A9D2B9T5</accession>
<feature type="domain" description="PTS EIIB type-2" evidence="2">
    <location>
        <begin position="4"/>
        <end position="96"/>
    </location>
</feature>
<dbReference type="EMBL" id="DXEM01000016">
    <property type="protein sequence ID" value="HIX67587.1"/>
    <property type="molecule type" value="Genomic_DNA"/>
</dbReference>
<keyword evidence="1" id="KW-0808">Transferase</keyword>
<evidence type="ECO:0000259" key="2">
    <source>
        <dbReference type="PROSITE" id="PS51099"/>
    </source>
</evidence>
<evidence type="ECO:0000313" key="4">
    <source>
        <dbReference type="Proteomes" id="UP000886721"/>
    </source>
</evidence>
<evidence type="ECO:0000256" key="1">
    <source>
        <dbReference type="ARBA" id="ARBA00022679"/>
    </source>
</evidence>
<proteinExistence type="predicted"/>
<dbReference type="Proteomes" id="UP000886721">
    <property type="component" value="Unassembled WGS sequence"/>
</dbReference>